<dbReference type="PANTHER" id="PTHR30590">
    <property type="entry name" value="INNER MEMBRANE PROTEIN"/>
    <property type="match status" value="1"/>
</dbReference>
<reference evidence="3 5" key="1">
    <citation type="submission" date="2014-07" db="EMBL/GenBank/DDBJ databases">
        <title>Genome of Flavobacterium hydatis DSM 2063.</title>
        <authorList>
            <person name="Pipes S.E."/>
            <person name="Stropko S.J."/>
            <person name="Newman J.D."/>
        </authorList>
    </citation>
    <scope>NUCLEOTIDE SEQUENCE [LARGE SCALE GENOMIC DNA]</scope>
    <source>
        <strain evidence="3 5">DSM 2063</strain>
    </source>
</reference>
<dbReference type="EMBL" id="MUGY01000004">
    <property type="protein sequence ID" value="OXA96489.1"/>
    <property type="molecule type" value="Genomic_DNA"/>
</dbReference>
<evidence type="ECO:0000256" key="1">
    <source>
        <dbReference type="SAM" id="Phobius"/>
    </source>
</evidence>
<feature type="transmembrane region" description="Helical" evidence="1">
    <location>
        <begin position="94"/>
        <end position="113"/>
    </location>
</feature>
<proteinExistence type="predicted"/>
<protein>
    <recommendedName>
        <fullName evidence="2">DUF418 domain-containing protein</fullName>
    </recommendedName>
</protein>
<feature type="transmembrane region" description="Helical" evidence="1">
    <location>
        <begin position="68"/>
        <end position="87"/>
    </location>
</feature>
<feature type="transmembrane region" description="Helical" evidence="1">
    <location>
        <begin position="14"/>
        <end position="33"/>
    </location>
</feature>
<keyword evidence="1" id="KW-0472">Membrane</keyword>
<feature type="transmembrane region" description="Helical" evidence="1">
    <location>
        <begin position="141"/>
        <end position="159"/>
    </location>
</feature>
<gene>
    <name evidence="4" type="ORF">B0A62_04285</name>
    <name evidence="3" type="ORF">IW20_02540</name>
</gene>
<evidence type="ECO:0000313" key="3">
    <source>
        <dbReference type="EMBL" id="KFF19382.1"/>
    </source>
</evidence>
<sequence>MTNSFQPIQEDKRIAIVDILRGWALLGVVIGNYVDFRYIGLERFILKKGIFSEIISYFNLYFFSAKSWTLLSVLFGYGFAVLINNVADKGKNPVYFFCWRMFILFIFAFINSAFWLGDILKDYAFLGLFLLLFYKSSKKTILISCVILLLTVPFLNAYIHSIKQTLPDVQSNAKYLKLFYSDNWLDVFKFNLLGTYYQEMINLAYAITVHVVMFALMLLGFYAQKINFFNRLPEFKKTLKRTIIITLILAIISGVLFEIAIKQKIAFTYFHPVFWIIINTMVCIASGICLLYTNGKLKTIFSYFRVSGKMTLTNYMMQNILAAFLFSGIGFKIYNTLPYWFYFFLAVFVFTIQLFISKWWLSKFNYGPVEWLWRVLSYRKMFPFKKQKQTAISSETNAEATK</sequence>
<keyword evidence="6" id="KW-1185">Reference proteome</keyword>
<feature type="transmembrane region" description="Helical" evidence="1">
    <location>
        <begin position="203"/>
        <end position="222"/>
    </location>
</feature>
<feature type="transmembrane region" description="Helical" evidence="1">
    <location>
        <begin position="315"/>
        <end position="334"/>
    </location>
</feature>
<dbReference type="RefSeq" id="WP_035618314.1">
    <property type="nucleotide sequence ID" value="NZ_JBEWQG010000001.1"/>
</dbReference>
<evidence type="ECO:0000313" key="4">
    <source>
        <dbReference type="EMBL" id="OXA96489.1"/>
    </source>
</evidence>
<dbReference type="eggNOG" id="COG2311">
    <property type="taxonomic scope" value="Bacteria"/>
</dbReference>
<evidence type="ECO:0000313" key="5">
    <source>
        <dbReference type="Proteomes" id="UP000028712"/>
    </source>
</evidence>
<name>A0A086ARR8_FLAHY</name>
<dbReference type="Proteomes" id="UP000028712">
    <property type="component" value="Unassembled WGS sequence"/>
</dbReference>
<organism evidence="3 5">
    <name type="scientific">Flavobacterium hydatis</name>
    <name type="common">Cytophaga aquatilis</name>
    <dbReference type="NCBI Taxonomy" id="991"/>
    <lineage>
        <taxon>Bacteria</taxon>
        <taxon>Pseudomonadati</taxon>
        <taxon>Bacteroidota</taxon>
        <taxon>Flavobacteriia</taxon>
        <taxon>Flavobacteriales</taxon>
        <taxon>Flavobacteriaceae</taxon>
        <taxon>Flavobacterium</taxon>
    </lineage>
</organism>
<feature type="transmembrane region" description="Helical" evidence="1">
    <location>
        <begin position="273"/>
        <end position="294"/>
    </location>
</feature>
<accession>A0A086ARR8</accession>
<dbReference type="PANTHER" id="PTHR30590:SF3">
    <property type="entry name" value="HYPOTHETICAL MEMBRANE SPANNING PROTEIN"/>
    <property type="match status" value="1"/>
</dbReference>
<feature type="transmembrane region" description="Helical" evidence="1">
    <location>
        <begin position="340"/>
        <end position="361"/>
    </location>
</feature>
<evidence type="ECO:0000313" key="6">
    <source>
        <dbReference type="Proteomes" id="UP000198424"/>
    </source>
</evidence>
<dbReference type="Pfam" id="PF04235">
    <property type="entry name" value="DUF418"/>
    <property type="match status" value="1"/>
</dbReference>
<keyword evidence="1" id="KW-1133">Transmembrane helix</keyword>
<dbReference type="InterPro" id="IPR007349">
    <property type="entry name" value="DUF418"/>
</dbReference>
<evidence type="ECO:0000259" key="2">
    <source>
        <dbReference type="Pfam" id="PF04235"/>
    </source>
</evidence>
<dbReference type="EMBL" id="JPRM01000003">
    <property type="protein sequence ID" value="KFF19382.1"/>
    <property type="molecule type" value="Genomic_DNA"/>
</dbReference>
<dbReference type="Proteomes" id="UP000198424">
    <property type="component" value="Unassembled WGS sequence"/>
</dbReference>
<keyword evidence="1" id="KW-0812">Transmembrane</keyword>
<feature type="domain" description="DUF418" evidence="2">
    <location>
        <begin position="225"/>
        <end position="380"/>
    </location>
</feature>
<reference evidence="4 6" key="2">
    <citation type="submission" date="2016-11" db="EMBL/GenBank/DDBJ databases">
        <title>Whole genomes of Flavobacteriaceae.</title>
        <authorList>
            <person name="Stine C."/>
            <person name="Li C."/>
            <person name="Tadesse D."/>
        </authorList>
    </citation>
    <scope>NUCLEOTIDE SEQUENCE [LARGE SCALE GENOMIC DNA]</scope>
    <source>
        <strain evidence="4 6">ATCC 29551</strain>
    </source>
</reference>
<feature type="transmembrane region" description="Helical" evidence="1">
    <location>
        <begin position="243"/>
        <end position="261"/>
    </location>
</feature>
<dbReference type="AlphaFoldDB" id="A0A086ARR8"/>
<dbReference type="InterPro" id="IPR052529">
    <property type="entry name" value="Bact_Transport_Assoc"/>
</dbReference>
<comment type="caution">
    <text evidence="3">The sequence shown here is derived from an EMBL/GenBank/DDBJ whole genome shotgun (WGS) entry which is preliminary data.</text>
</comment>
<dbReference type="STRING" id="991.IW20_02540"/>
<dbReference type="OrthoDB" id="9807744at2"/>